<name>A0A6P7U2H7_9MOLL</name>
<organism evidence="3 4">
    <name type="scientific">Octopus sinensis</name>
    <name type="common">East Asian common octopus</name>
    <dbReference type="NCBI Taxonomy" id="2607531"/>
    <lineage>
        <taxon>Eukaryota</taxon>
        <taxon>Metazoa</taxon>
        <taxon>Spiralia</taxon>
        <taxon>Lophotrochozoa</taxon>
        <taxon>Mollusca</taxon>
        <taxon>Cephalopoda</taxon>
        <taxon>Coleoidea</taxon>
        <taxon>Octopodiformes</taxon>
        <taxon>Octopoda</taxon>
        <taxon>Incirrata</taxon>
        <taxon>Octopodidae</taxon>
        <taxon>Octopus</taxon>
    </lineage>
</organism>
<dbReference type="Proteomes" id="UP000515154">
    <property type="component" value="Unplaced"/>
</dbReference>
<dbReference type="InterPro" id="IPR011043">
    <property type="entry name" value="Gal_Oxase/kelch_b-propeller"/>
</dbReference>
<evidence type="ECO:0000256" key="2">
    <source>
        <dbReference type="ARBA" id="ARBA00022737"/>
    </source>
</evidence>
<dbReference type="KEGG" id="osn:115229518"/>
<proteinExistence type="predicted"/>
<dbReference type="PANTHER" id="PTHR45632:SF3">
    <property type="entry name" value="KELCH-LIKE PROTEIN 32"/>
    <property type="match status" value="1"/>
</dbReference>
<sequence length="379" mass="43468">MDSNFSLKPQIYTNEARPKLRKKDLIISINTGDGFKKNKILGASDASVIYCLDPNFHPLSWKPYRICEHVENVTDFEINFLNNSILIIGGKSINGRSLSSIMSLNISTSNTIWHVDTEMIPSRYGCAVAIEGSRFVITGGCQCLGLDKDFEDFQEMLLCERVQLTKQVGNDGYIKYLTEHGPLFTTDILEKERVLRCVEILDEGVKWEWLQPLPFSLMNHAVAFHQGIVYISGGQLIPGGPALHLTLEFNENSKKWVEKSNMLISRAGHRLISYDMFLLAVGGEWQISGRWSPVYFIEKYDVVRNDWSILTCVQNPRSHLGTVLYFHKLFVVSGYKKEKSEFVMETDIFDLMTKRWYEGPIYPSKHKPKCLIITENRYD</sequence>
<keyword evidence="3" id="KW-1185">Reference proteome</keyword>
<dbReference type="SUPFAM" id="SSF50965">
    <property type="entry name" value="Galactose oxidase, central domain"/>
    <property type="match status" value="1"/>
</dbReference>
<dbReference type="InterPro" id="IPR015915">
    <property type="entry name" value="Kelch-typ_b-propeller"/>
</dbReference>
<keyword evidence="1" id="KW-0880">Kelch repeat</keyword>
<evidence type="ECO:0000256" key="1">
    <source>
        <dbReference type="ARBA" id="ARBA00022441"/>
    </source>
</evidence>
<dbReference type="RefSeq" id="XP_029655712.1">
    <property type="nucleotide sequence ID" value="XM_029799852.1"/>
</dbReference>
<gene>
    <name evidence="4" type="primary">LOC115229518</name>
</gene>
<dbReference type="AlphaFoldDB" id="A0A6P7U2H7"/>
<dbReference type="Gene3D" id="2.120.10.80">
    <property type="entry name" value="Kelch-type beta propeller"/>
    <property type="match status" value="2"/>
</dbReference>
<keyword evidence="2" id="KW-0677">Repeat</keyword>
<protein>
    <submittedName>
        <fullName evidence="4">Kelch-like protein 4</fullName>
    </submittedName>
</protein>
<evidence type="ECO:0000313" key="4">
    <source>
        <dbReference type="RefSeq" id="XP_029655712.1"/>
    </source>
</evidence>
<evidence type="ECO:0000313" key="3">
    <source>
        <dbReference type="Proteomes" id="UP000515154"/>
    </source>
</evidence>
<reference evidence="4" key="1">
    <citation type="submission" date="2025-08" db="UniProtKB">
        <authorList>
            <consortium name="RefSeq"/>
        </authorList>
    </citation>
    <scope>IDENTIFICATION</scope>
</reference>
<accession>A0A6P7U2H7</accession>
<dbReference type="PANTHER" id="PTHR45632">
    <property type="entry name" value="LD33804P"/>
    <property type="match status" value="1"/>
</dbReference>